<dbReference type="EMBL" id="JBHTIL010000001">
    <property type="protein sequence ID" value="MFD0926028.1"/>
    <property type="molecule type" value="Genomic_DNA"/>
</dbReference>
<organism evidence="2 3">
    <name type="scientific">Williamsia deligens</name>
    <dbReference type="NCBI Taxonomy" id="321325"/>
    <lineage>
        <taxon>Bacteria</taxon>
        <taxon>Bacillati</taxon>
        <taxon>Actinomycetota</taxon>
        <taxon>Actinomycetes</taxon>
        <taxon>Mycobacteriales</taxon>
        <taxon>Nocardiaceae</taxon>
        <taxon>Williamsia</taxon>
    </lineage>
</organism>
<dbReference type="RefSeq" id="WP_253646066.1">
    <property type="nucleotide sequence ID" value="NZ_BAAAMO010000002.1"/>
</dbReference>
<dbReference type="InterPro" id="IPR036230">
    <property type="entry name" value="LeuA_allosteric_dom_sf"/>
</dbReference>
<comment type="caution">
    <text evidence="2">The sequence shown here is derived from an EMBL/GenBank/DDBJ whole genome shotgun (WGS) entry which is preliminary data.</text>
</comment>
<name>A0ABW3G7C3_9NOCA</name>
<dbReference type="Proteomes" id="UP001597068">
    <property type="component" value="Unassembled WGS sequence"/>
</dbReference>
<keyword evidence="1" id="KW-0808">Transferase</keyword>
<evidence type="ECO:0008006" key="4">
    <source>
        <dbReference type="Google" id="ProtNLM"/>
    </source>
</evidence>
<reference evidence="3" key="1">
    <citation type="journal article" date="2019" name="Int. J. Syst. Evol. Microbiol.">
        <title>The Global Catalogue of Microorganisms (GCM) 10K type strain sequencing project: providing services to taxonomists for standard genome sequencing and annotation.</title>
        <authorList>
            <consortium name="The Broad Institute Genomics Platform"/>
            <consortium name="The Broad Institute Genome Sequencing Center for Infectious Disease"/>
            <person name="Wu L."/>
            <person name="Ma J."/>
        </authorList>
    </citation>
    <scope>NUCLEOTIDE SEQUENCE [LARGE SCALE GENOMIC DNA]</scope>
    <source>
        <strain evidence="3">CCUG 50873</strain>
    </source>
</reference>
<gene>
    <name evidence="2" type="ORF">ACFQ04_09790</name>
</gene>
<dbReference type="SUPFAM" id="SSF110921">
    <property type="entry name" value="2-isopropylmalate synthase LeuA, allosteric (dimerisation) domain"/>
    <property type="match status" value="1"/>
</dbReference>
<keyword evidence="3" id="KW-1185">Reference proteome</keyword>
<evidence type="ECO:0000256" key="1">
    <source>
        <dbReference type="ARBA" id="ARBA00022679"/>
    </source>
</evidence>
<proteinExistence type="predicted"/>
<evidence type="ECO:0000313" key="3">
    <source>
        <dbReference type="Proteomes" id="UP001597068"/>
    </source>
</evidence>
<dbReference type="Gene3D" id="3.30.160.270">
    <property type="match status" value="1"/>
</dbReference>
<accession>A0ABW3G7C3</accession>
<sequence>MTTLIDHRDPSTTCAATRFAAPLPRPVRADAERLAWDDFVGTYAPTGAGGTRLGSWDSCPARNDLTDYRATIAVDGRIWSLRESACGPLAAATAMLHALGCGVEITGLHQQRLGSRVAMLVEVDRCGRRAWGLGIDGSGDRAGVLALLAALDRAV</sequence>
<evidence type="ECO:0000313" key="2">
    <source>
        <dbReference type="EMBL" id="MFD0926028.1"/>
    </source>
</evidence>
<protein>
    <recommendedName>
        <fullName evidence="4">2-isopropylmalate synthase LeuA allosteric (dimerisation) domain-containing protein</fullName>
    </recommendedName>
</protein>